<keyword evidence="2" id="KW-1185">Reference proteome</keyword>
<accession>K0KZR9</accession>
<comment type="caution">
    <text evidence="1">The sequence shown here is derived from an EMBL/GenBank/DDBJ whole genome shotgun (WGS) entry which is preliminary data.</text>
</comment>
<name>K0KZR9_WICCF</name>
<dbReference type="HOGENOM" id="CLU_418093_0_0_1"/>
<dbReference type="InParanoid" id="K0KZR9"/>
<sequence>MEQDTSYPLPHHIEEAIRNFRDNIIDCPLERLDNSGLLLKSRTGGSDLIDVRNDKEVGDCEYTIPQGYFKVHSRLINFNNFKDINWDNATNPFRSLEDFIESTFAGISEHEVHGMLLILSGLFIYKHPLATNTNGAIYEVEIRRAFLKNFLNPVICFMNHIMDLSEITRDKKFTFVDKVQKKKNLDATNKTFLDSKAKTKYKGYADVNIELQYEDDPRLVLKEFPIEVKSIKSSKTIRSKTPNQVKVEDVDIYPPVNRQNTFYNLCGQNKSSMITDLLTTVCINYNDISKASYAIDIDKSIGDQTLVIDDPVDVHVCDSSSSHYNGISLQLLLLLILFDMMAAQLSDLSVSSIPNRFNLINAESDENSKETLSNLLKAMMDDIPEENLETFLSGGPSMFASFSSNECLKNLFKGQFKMKLKSQDIELKSNRINSHILEIIIKDSITNSDGSSGESDEENASFNVIKVFYMNDIEEIQWTLQDLLETPKMYQGLQQMILKRQNLKLYNLSSQEDDKITTPKVLKAGMAKFLIEDDENNLNPEVIFGPFLVLRYNSTPLSRSSKPLGREEIKLLHKQIDILHKKVKLHHRKLNLKNLFCYNGKVHISNFDQSTRVSPGGVCSFDGSETSSHAGCNDYEFISQLYEFARTQGDDVEMEL</sequence>
<dbReference type="EMBL" id="CAIF01000275">
    <property type="protein sequence ID" value="CCH46829.1"/>
    <property type="molecule type" value="Genomic_DNA"/>
</dbReference>
<reference evidence="1 2" key="1">
    <citation type="journal article" date="2012" name="Eukaryot. Cell">
        <title>Draft genome sequence of Wickerhamomyces ciferrii NRRL Y-1031 F-60-10.</title>
        <authorList>
            <person name="Schneider J."/>
            <person name="Andrea H."/>
            <person name="Blom J."/>
            <person name="Jaenicke S."/>
            <person name="Ruckert C."/>
            <person name="Schorsch C."/>
            <person name="Szczepanowski R."/>
            <person name="Farwick M."/>
            <person name="Goesmann A."/>
            <person name="Puhler A."/>
            <person name="Schaffer S."/>
            <person name="Tauch A."/>
            <person name="Kohler T."/>
            <person name="Brinkrolf K."/>
        </authorList>
    </citation>
    <scope>NUCLEOTIDE SEQUENCE [LARGE SCALE GENOMIC DNA]</scope>
    <source>
        <strain evidence="2">ATCC 14091 / BCRC 22168 / CBS 111 / JCM 3599 / NBRC 0793 / NRRL Y-1031 F-60-10</strain>
    </source>
</reference>
<evidence type="ECO:0000313" key="2">
    <source>
        <dbReference type="Proteomes" id="UP000009328"/>
    </source>
</evidence>
<gene>
    <name evidence="1" type="ORF">BN7_6429</name>
</gene>
<organism evidence="1 2">
    <name type="scientific">Wickerhamomyces ciferrii (strain ATCC 14091 / BCRC 22168 / CBS 111 / JCM 3599 / NBRC 0793 / NRRL Y-1031 F-60-10)</name>
    <name type="common">Yeast</name>
    <name type="synonym">Pichia ciferrii</name>
    <dbReference type="NCBI Taxonomy" id="1206466"/>
    <lineage>
        <taxon>Eukaryota</taxon>
        <taxon>Fungi</taxon>
        <taxon>Dikarya</taxon>
        <taxon>Ascomycota</taxon>
        <taxon>Saccharomycotina</taxon>
        <taxon>Saccharomycetes</taxon>
        <taxon>Phaffomycetales</taxon>
        <taxon>Wickerhamomycetaceae</taxon>
        <taxon>Wickerhamomyces</taxon>
    </lineage>
</organism>
<dbReference type="Proteomes" id="UP000009328">
    <property type="component" value="Unassembled WGS sequence"/>
</dbReference>
<proteinExistence type="predicted"/>
<dbReference type="AlphaFoldDB" id="K0KZR9"/>
<evidence type="ECO:0000313" key="1">
    <source>
        <dbReference type="EMBL" id="CCH46829.1"/>
    </source>
</evidence>
<protein>
    <submittedName>
        <fullName evidence="1">Uncharacterized protein</fullName>
    </submittedName>
</protein>